<feature type="modified residue" description="N6-(pyridoxal phosphate)lysine" evidence="7">
    <location>
        <position position="211"/>
    </location>
</feature>
<comment type="catalytic activity">
    <reaction evidence="5">
        <text>L-homocysteine + H2O = 2-oxobutanoate + hydrogen sulfide + NH4(+) + H(+)</text>
        <dbReference type="Rhea" id="RHEA:14501"/>
        <dbReference type="ChEBI" id="CHEBI:15377"/>
        <dbReference type="ChEBI" id="CHEBI:15378"/>
        <dbReference type="ChEBI" id="CHEBI:16763"/>
        <dbReference type="ChEBI" id="CHEBI:28938"/>
        <dbReference type="ChEBI" id="CHEBI:29919"/>
        <dbReference type="ChEBI" id="CHEBI:58199"/>
        <dbReference type="EC" id="4.4.1.2"/>
    </reaction>
    <physiologicalReaction direction="left-to-right" evidence="5">
        <dbReference type="Rhea" id="RHEA:14502"/>
    </physiologicalReaction>
</comment>
<evidence type="ECO:0000256" key="5">
    <source>
        <dbReference type="ARBA" id="ARBA00048780"/>
    </source>
</evidence>
<dbReference type="OrthoDB" id="9780685at2"/>
<comment type="caution">
    <text evidence="9">The sequence shown here is derived from an EMBL/GenBank/DDBJ whole genome shotgun (WGS) entry which is preliminary data.</text>
</comment>
<dbReference type="PIRSF" id="PIRSF001434">
    <property type="entry name" value="CGS"/>
    <property type="match status" value="1"/>
</dbReference>
<comment type="similarity">
    <text evidence="8">Belongs to the trans-sulfuration enzymes family.</text>
</comment>
<dbReference type="GO" id="GO:0005737">
    <property type="term" value="C:cytoplasm"/>
    <property type="evidence" value="ECO:0007669"/>
    <property type="project" value="TreeGrafter"/>
</dbReference>
<dbReference type="Proteomes" id="UP000295188">
    <property type="component" value="Unassembled WGS sequence"/>
</dbReference>
<dbReference type="GO" id="GO:0047982">
    <property type="term" value="F:homocysteine desulfhydrase activity"/>
    <property type="evidence" value="ECO:0007669"/>
    <property type="project" value="UniProtKB-EC"/>
</dbReference>
<dbReference type="Gene3D" id="3.40.640.10">
    <property type="entry name" value="Type I PLP-dependent aspartate aminotransferase-like (Major domain)"/>
    <property type="match status" value="1"/>
</dbReference>
<evidence type="ECO:0000256" key="4">
    <source>
        <dbReference type="ARBA" id="ARBA00047199"/>
    </source>
</evidence>
<evidence type="ECO:0000256" key="2">
    <source>
        <dbReference type="ARBA" id="ARBA00022898"/>
    </source>
</evidence>
<comment type="cofactor">
    <cofactor evidence="1 8">
        <name>pyridoxal 5'-phosphate</name>
        <dbReference type="ChEBI" id="CHEBI:597326"/>
    </cofactor>
</comment>
<dbReference type="InterPro" id="IPR000277">
    <property type="entry name" value="Cys/Met-Metab_PyrdxlP-dep_enz"/>
</dbReference>
<dbReference type="GO" id="GO:0019346">
    <property type="term" value="P:transsulfuration"/>
    <property type="evidence" value="ECO:0007669"/>
    <property type="project" value="InterPro"/>
</dbReference>
<dbReference type="CDD" id="cd00614">
    <property type="entry name" value="CGS_like"/>
    <property type="match status" value="1"/>
</dbReference>
<dbReference type="SUPFAM" id="SSF53383">
    <property type="entry name" value="PLP-dependent transferases"/>
    <property type="match status" value="1"/>
</dbReference>
<dbReference type="InterPro" id="IPR015421">
    <property type="entry name" value="PyrdxlP-dep_Trfase_major"/>
</dbReference>
<evidence type="ECO:0000313" key="9">
    <source>
        <dbReference type="EMBL" id="TCS80069.1"/>
    </source>
</evidence>
<evidence type="ECO:0000256" key="8">
    <source>
        <dbReference type="RuleBase" id="RU362118"/>
    </source>
</evidence>
<protein>
    <recommendedName>
        <fullName evidence="3">homocysteine desulfhydrase</fullName>
        <ecNumber evidence="3">4.4.1.2</ecNumber>
    </recommendedName>
    <alternativeName>
        <fullName evidence="4">Homocysteine desulfhydrase</fullName>
    </alternativeName>
</protein>
<evidence type="ECO:0000256" key="3">
    <source>
        <dbReference type="ARBA" id="ARBA00047175"/>
    </source>
</evidence>
<dbReference type="InterPro" id="IPR015424">
    <property type="entry name" value="PyrdxlP-dep_Trfase"/>
</dbReference>
<dbReference type="GO" id="GO:0030170">
    <property type="term" value="F:pyridoxal phosphate binding"/>
    <property type="evidence" value="ECO:0007669"/>
    <property type="project" value="InterPro"/>
</dbReference>
<dbReference type="RefSeq" id="WP_132548434.1">
    <property type="nucleotide sequence ID" value="NZ_SMAA01000005.1"/>
</dbReference>
<dbReference type="AlphaFoldDB" id="A0A4R3KAW9"/>
<dbReference type="Pfam" id="PF01053">
    <property type="entry name" value="Cys_Met_Meta_PP"/>
    <property type="match status" value="1"/>
</dbReference>
<dbReference type="EC" id="4.4.1.2" evidence="3"/>
<proteinExistence type="inferred from homology"/>
<evidence type="ECO:0000256" key="1">
    <source>
        <dbReference type="ARBA" id="ARBA00001933"/>
    </source>
</evidence>
<sequence>MFKETNKKFSFETELLRSGAYTRYPVTNPESMPIYMTTAFNVEDLDDLEQRYKEKGFCYNRNRNANRSALAELLTQMENGDNAIVCSSGMAAIYTSIISIVKAGDHIIADQTLYGETIEIFTEIMKNYGVETTFTDFTNLDLVKSSIRPNTKLFYTESIANPMITISDIDELGNIAHTNNAYLVVDNTFMTAVGFKPLEHNADLTVISLTKFANGHSDAVCGAIIGKNELIDQAYKMQILTGCTADAFTSWLVSRGMRTMYLRVKKQMENALILAEALEKSPYVKKVNYPGLKSHPQYKLACRLFQNGFGGMISIILPENREKMNAFMRRLNLAHYAMTLGGYRTTLSYPVLSSHYDMPEKDRLKIGITNGMMRISVGIENANDLVEDFLQALTVYSK</sequence>
<keyword evidence="2 7" id="KW-0663">Pyridoxal phosphate</keyword>
<comment type="catalytic activity">
    <reaction evidence="6">
        <text>L-methionine + H2O = methanethiol + 2-oxobutanoate + NH4(+)</text>
        <dbReference type="Rhea" id="RHEA:23800"/>
        <dbReference type="ChEBI" id="CHEBI:15377"/>
        <dbReference type="ChEBI" id="CHEBI:16007"/>
        <dbReference type="ChEBI" id="CHEBI:16763"/>
        <dbReference type="ChEBI" id="CHEBI:28938"/>
        <dbReference type="ChEBI" id="CHEBI:57844"/>
        <dbReference type="EC" id="4.4.1.11"/>
    </reaction>
    <physiologicalReaction direction="left-to-right" evidence="6">
        <dbReference type="Rhea" id="RHEA:23801"/>
    </physiologicalReaction>
</comment>
<name>A0A4R3KAW9_9FIRM</name>
<dbReference type="EMBL" id="SMAA01000005">
    <property type="protein sequence ID" value="TCS80069.1"/>
    <property type="molecule type" value="Genomic_DNA"/>
</dbReference>
<evidence type="ECO:0000256" key="7">
    <source>
        <dbReference type="PIRSR" id="PIRSR001434-2"/>
    </source>
</evidence>
<dbReference type="GO" id="GO:0018826">
    <property type="term" value="F:methionine gamma-lyase activity"/>
    <property type="evidence" value="ECO:0007669"/>
    <property type="project" value="UniProtKB-EC"/>
</dbReference>
<evidence type="ECO:0000256" key="6">
    <source>
        <dbReference type="ARBA" id="ARBA00052699"/>
    </source>
</evidence>
<dbReference type="InterPro" id="IPR015422">
    <property type="entry name" value="PyrdxlP-dep_Trfase_small"/>
</dbReference>
<dbReference type="PANTHER" id="PTHR11808:SF80">
    <property type="entry name" value="CYSTATHIONINE GAMMA-LYASE"/>
    <property type="match status" value="1"/>
</dbReference>
<organism evidence="9 10">
    <name type="scientific">Pectinatus cerevisiiphilus</name>
    <dbReference type="NCBI Taxonomy" id="86956"/>
    <lineage>
        <taxon>Bacteria</taxon>
        <taxon>Bacillati</taxon>
        <taxon>Bacillota</taxon>
        <taxon>Negativicutes</taxon>
        <taxon>Selenomonadales</taxon>
        <taxon>Selenomonadaceae</taxon>
        <taxon>Pectinatus</taxon>
    </lineage>
</organism>
<dbReference type="Gene3D" id="3.90.1150.10">
    <property type="entry name" value="Aspartate Aminotransferase, domain 1"/>
    <property type="match status" value="1"/>
</dbReference>
<keyword evidence="10" id="KW-1185">Reference proteome</keyword>
<dbReference type="FunFam" id="3.40.640.10:FF:000046">
    <property type="entry name" value="Cystathionine gamma-lyase"/>
    <property type="match status" value="1"/>
</dbReference>
<accession>A0A4R3KAW9</accession>
<gene>
    <name evidence="9" type="ORF">EDC37_105140</name>
</gene>
<keyword evidence="9" id="KW-0456">Lyase</keyword>
<reference evidence="9 10" key="1">
    <citation type="submission" date="2019-03" db="EMBL/GenBank/DDBJ databases">
        <title>Genomic Encyclopedia of Type Strains, Phase IV (KMG-IV): sequencing the most valuable type-strain genomes for metagenomic binning, comparative biology and taxonomic classification.</title>
        <authorList>
            <person name="Goeker M."/>
        </authorList>
    </citation>
    <scope>NUCLEOTIDE SEQUENCE [LARGE SCALE GENOMIC DNA]</scope>
    <source>
        <strain evidence="9 10">DSM 20467</strain>
    </source>
</reference>
<dbReference type="PANTHER" id="PTHR11808">
    <property type="entry name" value="TRANS-SULFURATION ENZYME FAMILY MEMBER"/>
    <property type="match status" value="1"/>
</dbReference>
<evidence type="ECO:0000313" key="10">
    <source>
        <dbReference type="Proteomes" id="UP000295188"/>
    </source>
</evidence>